<dbReference type="SUPFAM" id="SSF53335">
    <property type="entry name" value="S-adenosyl-L-methionine-dependent methyltransferases"/>
    <property type="match status" value="1"/>
</dbReference>
<dbReference type="RefSeq" id="XP_024692871.1">
    <property type="nucleotide sequence ID" value="XM_024839439.1"/>
</dbReference>
<evidence type="ECO:0000313" key="5">
    <source>
        <dbReference type="EMBL" id="PKY04277.1"/>
    </source>
</evidence>
<dbReference type="SUPFAM" id="SSF46785">
    <property type="entry name" value="Winged helix' DNA-binding domain"/>
    <property type="match status" value="1"/>
</dbReference>
<dbReference type="Proteomes" id="UP000234254">
    <property type="component" value="Unassembled WGS sequence"/>
</dbReference>
<dbReference type="InterPro" id="IPR029063">
    <property type="entry name" value="SAM-dependent_MTases_sf"/>
</dbReference>
<dbReference type="OrthoDB" id="1535081at2759"/>
<evidence type="ECO:0000313" key="6">
    <source>
        <dbReference type="Proteomes" id="UP000234254"/>
    </source>
</evidence>
<keyword evidence="3" id="KW-0949">S-adenosyl-L-methionine</keyword>
<evidence type="ECO:0000256" key="2">
    <source>
        <dbReference type="ARBA" id="ARBA00022679"/>
    </source>
</evidence>
<dbReference type="VEuPathDB" id="FungiDB:P168DRAFT_310897"/>
<proteinExistence type="predicted"/>
<dbReference type="PANTHER" id="PTHR43712:SF17">
    <property type="entry name" value="O-METHYLTRANSFERASE"/>
    <property type="match status" value="1"/>
</dbReference>
<evidence type="ECO:0000259" key="4">
    <source>
        <dbReference type="Pfam" id="PF00891"/>
    </source>
</evidence>
<dbReference type="Gene3D" id="3.40.50.150">
    <property type="entry name" value="Vaccinia Virus protein VP39"/>
    <property type="match status" value="1"/>
</dbReference>
<dbReference type="Pfam" id="PF00891">
    <property type="entry name" value="Methyltransf_2"/>
    <property type="match status" value="1"/>
</dbReference>
<keyword evidence="1" id="KW-0489">Methyltransferase</keyword>
<dbReference type="PROSITE" id="PS51683">
    <property type="entry name" value="SAM_OMT_II"/>
    <property type="match status" value="1"/>
</dbReference>
<dbReference type="GO" id="GO:0008171">
    <property type="term" value="F:O-methyltransferase activity"/>
    <property type="evidence" value="ECO:0007669"/>
    <property type="project" value="InterPro"/>
</dbReference>
<gene>
    <name evidence="5" type="ORF">P168DRAFT_310897</name>
</gene>
<protein>
    <submittedName>
        <fullName evidence="5">O-methyltransferase</fullName>
    </submittedName>
</protein>
<dbReference type="GO" id="GO:0032259">
    <property type="term" value="P:methylation"/>
    <property type="evidence" value="ECO:0007669"/>
    <property type="project" value="UniProtKB-KW"/>
</dbReference>
<keyword evidence="2" id="KW-0808">Transferase</keyword>
<evidence type="ECO:0000256" key="1">
    <source>
        <dbReference type="ARBA" id="ARBA00022603"/>
    </source>
</evidence>
<name>A0A2I1D326_ASPC2</name>
<organism evidence="5 6">
    <name type="scientific">Aspergillus campestris (strain IBT 28561)</name>
    <dbReference type="NCBI Taxonomy" id="1392248"/>
    <lineage>
        <taxon>Eukaryota</taxon>
        <taxon>Fungi</taxon>
        <taxon>Dikarya</taxon>
        <taxon>Ascomycota</taxon>
        <taxon>Pezizomycotina</taxon>
        <taxon>Eurotiomycetes</taxon>
        <taxon>Eurotiomycetidae</taxon>
        <taxon>Eurotiales</taxon>
        <taxon>Aspergillaceae</taxon>
        <taxon>Aspergillus</taxon>
        <taxon>Aspergillus subgen. Circumdati</taxon>
    </lineage>
</organism>
<dbReference type="InterPro" id="IPR036390">
    <property type="entry name" value="WH_DNA-bd_sf"/>
</dbReference>
<keyword evidence="6" id="KW-1185">Reference proteome</keyword>
<accession>A0A2I1D326</accession>
<evidence type="ECO:0000256" key="3">
    <source>
        <dbReference type="ARBA" id="ARBA00022691"/>
    </source>
</evidence>
<dbReference type="EMBL" id="MSFM01000006">
    <property type="protein sequence ID" value="PKY04277.1"/>
    <property type="molecule type" value="Genomic_DNA"/>
</dbReference>
<dbReference type="Gene3D" id="1.10.10.10">
    <property type="entry name" value="Winged helix-like DNA-binding domain superfamily/Winged helix DNA-binding domain"/>
    <property type="match status" value="1"/>
</dbReference>
<sequence length="421" mass="47535">MSTNRTSANPHVAITIASRPGDIDAVPRLLKEIEQDFKTLNACSDEPRKDLLVKCRALVQAVETPRETMVDHLWGQLGVISAVAFGVDCGLWVLMAQNGDIPQKVTDLAGGLGVDPELLRRIMRHISAMGLLVEVGEDKYEPTNYTKSLRFPQIGNGYLGLASCTGGATLNFHEFSRQRGWKNPTNQRDTALMSAYRTNKDTFTWVHDQGYGQHLIDYLGGYNLGRTRWMDPSFYRVHERLIEGADTGQDAVFFVDIGGNVGHDLERLHWSYPYAPGKLILQDLPMMIRQIKHLDPAIVRMEYDFRDEQPVKGARTYYIHSTLHNWPDHVCDIILANVKAAMKPGYSRLLINEIVVPTTNAHWETTGLDMIMLTLFSSMQRTSAMWYNLIEKRAGLNIRKIWSKGKGVESVIECEAPLGEY</sequence>
<dbReference type="PANTHER" id="PTHR43712">
    <property type="entry name" value="PUTATIVE (AFU_ORTHOLOGUE AFUA_4G14580)-RELATED"/>
    <property type="match status" value="1"/>
</dbReference>
<dbReference type="InterPro" id="IPR036388">
    <property type="entry name" value="WH-like_DNA-bd_sf"/>
</dbReference>
<dbReference type="GO" id="GO:0044550">
    <property type="term" value="P:secondary metabolite biosynthetic process"/>
    <property type="evidence" value="ECO:0007669"/>
    <property type="project" value="UniProtKB-ARBA"/>
</dbReference>
<dbReference type="AlphaFoldDB" id="A0A2I1D326"/>
<feature type="domain" description="O-methyltransferase C-terminal" evidence="4">
    <location>
        <begin position="253"/>
        <end position="392"/>
    </location>
</feature>
<comment type="caution">
    <text evidence="5">The sequence shown here is derived from an EMBL/GenBank/DDBJ whole genome shotgun (WGS) entry which is preliminary data.</text>
</comment>
<dbReference type="InterPro" id="IPR001077">
    <property type="entry name" value="COMT_C"/>
</dbReference>
<dbReference type="InterPro" id="IPR016461">
    <property type="entry name" value="COMT-like"/>
</dbReference>
<dbReference type="GeneID" id="36546963"/>
<reference evidence="5" key="1">
    <citation type="submission" date="2016-12" db="EMBL/GenBank/DDBJ databases">
        <title>The genomes of Aspergillus section Nigri reveals drivers in fungal speciation.</title>
        <authorList>
            <consortium name="DOE Joint Genome Institute"/>
            <person name="Vesth T.C."/>
            <person name="Nybo J."/>
            <person name="Theobald S."/>
            <person name="Brandl J."/>
            <person name="Frisvad J.C."/>
            <person name="Nielsen K.F."/>
            <person name="Lyhne E.K."/>
            <person name="Kogle M.E."/>
            <person name="Kuo A."/>
            <person name="Riley R."/>
            <person name="Clum A."/>
            <person name="Nolan M."/>
            <person name="Lipzen A."/>
            <person name="Salamov A."/>
            <person name="Henrissat B."/>
            <person name="Wiebenga A."/>
            <person name="De vries R.P."/>
            <person name="Grigoriev I.V."/>
            <person name="Mortensen U.H."/>
            <person name="Andersen M.R."/>
            <person name="Baker S.E."/>
        </authorList>
    </citation>
    <scope>NUCLEOTIDE SEQUENCE</scope>
    <source>
        <strain evidence="5">IBT 28561</strain>
    </source>
</reference>